<dbReference type="AlphaFoldDB" id="A0A931WPP1"/>
<protein>
    <recommendedName>
        <fullName evidence="1">Homing endonuclease LAGLIDADG domain-containing protein</fullName>
    </recommendedName>
</protein>
<proteinExistence type="predicted"/>
<evidence type="ECO:0000313" key="2">
    <source>
        <dbReference type="EMBL" id="MBI2096941.1"/>
    </source>
</evidence>
<dbReference type="SUPFAM" id="SSF55608">
    <property type="entry name" value="Homing endonucleases"/>
    <property type="match status" value="1"/>
</dbReference>
<organism evidence="2 3">
    <name type="scientific">Candidatus Sungiibacteriota bacterium</name>
    <dbReference type="NCBI Taxonomy" id="2750080"/>
    <lineage>
        <taxon>Bacteria</taxon>
        <taxon>Candidatus Sungiibacteriota</taxon>
    </lineage>
</organism>
<feature type="domain" description="Homing endonuclease LAGLIDADG" evidence="1">
    <location>
        <begin position="16"/>
        <end position="53"/>
    </location>
</feature>
<dbReference type="Pfam" id="PF00961">
    <property type="entry name" value="LAGLIDADG_1"/>
    <property type="match status" value="1"/>
</dbReference>
<evidence type="ECO:0000313" key="3">
    <source>
        <dbReference type="Proteomes" id="UP000724148"/>
    </source>
</evidence>
<dbReference type="EMBL" id="JACOZA010000059">
    <property type="protein sequence ID" value="MBI2096941.1"/>
    <property type="molecule type" value="Genomic_DNA"/>
</dbReference>
<dbReference type="GO" id="GO:0004519">
    <property type="term" value="F:endonuclease activity"/>
    <property type="evidence" value="ECO:0007669"/>
    <property type="project" value="InterPro"/>
</dbReference>
<dbReference type="Proteomes" id="UP000724148">
    <property type="component" value="Unassembled WGS sequence"/>
</dbReference>
<evidence type="ECO:0000259" key="1">
    <source>
        <dbReference type="Pfam" id="PF00961"/>
    </source>
</evidence>
<reference evidence="2" key="1">
    <citation type="submission" date="2020-07" db="EMBL/GenBank/DDBJ databases">
        <title>Huge and variable diversity of episymbiotic CPR bacteria and DPANN archaea in groundwater ecosystems.</title>
        <authorList>
            <person name="He C.Y."/>
            <person name="Keren R."/>
            <person name="Whittaker M."/>
            <person name="Farag I.F."/>
            <person name="Doudna J."/>
            <person name="Cate J.H.D."/>
            <person name="Banfield J.F."/>
        </authorList>
    </citation>
    <scope>NUCLEOTIDE SEQUENCE</scope>
    <source>
        <strain evidence="2">NC_groundwater_193_Ag_S-0.1um_51_7</strain>
    </source>
</reference>
<dbReference type="InterPro" id="IPR027434">
    <property type="entry name" value="Homing_endonucl"/>
</dbReference>
<sequence>MPGNKASSADNQREPLDRYCVRRAKDIREKIIPFFIKYSLRTAKCDDFNKFVTI</sequence>
<dbReference type="Gene3D" id="3.10.28.10">
    <property type="entry name" value="Homing endonucleases"/>
    <property type="match status" value="1"/>
</dbReference>
<gene>
    <name evidence="2" type="ORF">HYT40_02190</name>
</gene>
<accession>A0A931WPP1</accession>
<feature type="non-terminal residue" evidence="2">
    <location>
        <position position="54"/>
    </location>
</feature>
<comment type="caution">
    <text evidence="2">The sequence shown here is derived from an EMBL/GenBank/DDBJ whole genome shotgun (WGS) entry which is preliminary data.</text>
</comment>
<name>A0A931WPP1_9BACT</name>
<dbReference type="InterPro" id="IPR004860">
    <property type="entry name" value="LAGLIDADG_dom"/>
</dbReference>